<dbReference type="PANTHER" id="PTHR31088">
    <property type="entry name" value="MEMBRANE-ASSOCIATED PROTEIN VIPP1, CHLOROPLASTIC"/>
    <property type="match status" value="1"/>
</dbReference>
<sequence length="288" mass="31771">MGIFDRFSTLIRSNINDLISSAENPEKMLNQLIADMNGQLIKAKQQVAAAIADEKRLRDQADSEFKQAQLWEERAMFAVNQANDELAKQALLRGSQHAEHGREIEATWTAQRGETEKLKQSLRDLAEKIEEAKRKKNLLLARQRRAEAQKRIQQTMSSLSEKSAFEAFARMEERIEQNERQLKAAQEIDEEIGGDQLAGQFKQLERAVGTGDADSKLLALKQKMGMLPAAAPAADRQLGAGGAPASAKALGPGKSDAAPAPAPNGEPAKHPTEEELLAEFEELERHKG</sequence>
<gene>
    <name evidence="4" type="ORF">J421_2754</name>
</gene>
<organism evidence="4 5">
    <name type="scientific">Gemmatirosa kalamazoonensis</name>
    <dbReference type="NCBI Taxonomy" id="861299"/>
    <lineage>
        <taxon>Bacteria</taxon>
        <taxon>Pseudomonadati</taxon>
        <taxon>Gemmatimonadota</taxon>
        <taxon>Gemmatimonadia</taxon>
        <taxon>Gemmatimonadales</taxon>
        <taxon>Gemmatimonadaceae</taxon>
        <taxon>Gemmatirosa</taxon>
    </lineage>
</organism>
<dbReference type="Proteomes" id="UP000019151">
    <property type="component" value="Chromosome"/>
</dbReference>
<dbReference type="InParanoid" id="W0RHQ0"/>
<keyword evidence="2" id="KW-0175">Coiled coil</keyword>
<dbReference type="InterPro" id="IPR007157">
    <property type="entry name" value="PspA_VIPP1"/>
</dbReference>
<dbReference type="eggNOG" id="COG1842">
    <property type="taxonomic scope" value="Bacteria"/>
</dbReference>
<accession>W0RHQ0</accession>
<evidence type="ECO:0000313" key="4">
    <source>
        <dbReference type="EMBL" id="AHG90291.1"/>
    </source>
</evidence>
<keyword evidence="5" id="KW-1185">Reference proteome</keyword>
<dbReference type="FunCoup" id="W0RHQ0">
    <property type="interactions" value="279"/>
</dbReference>
<dbReference type="KEGG" id="gba:J421_2754"/>
<dbReference type="PATRIC" id="fig|861299.3.peg.2805"/>
<dbReference type="STRING" id="861299.J421_2754"/>
<reference evidence="4 5" key="1">
    <citation type="journal article" date="2014" name="Genome Announc.">
        <title>Genome Sequence and Methylome of Soil Bacterium Gemmatirosa kalamazoonensis KBS708T, a Member of the Rarely Cultivated Gemmatimonadetes Phylum.</title>
        <authorList>
            <person name="Debruyn J.M."/>
            <person name="Radosevich M."/>
            <person name="Wommack K.E."/>
            <person name="Polson S.W."/>
            <person name="Hauser L.J."/>
            <person name="Fawaz M.N."/>
            <person name="Korlach J."/>
            <person name="Tsai Y.C."/>
        </authorList>
    </citation>
    <scope>NUCLEOTIDE SEQUENCE [LARGE SCALE GENOMIC DNA]</scope>
    <source>
        <strain evidence="4 5">KBS708</strain>
    </source>
</reference>
<dbReference type="HOGENOM" id="CLU_056466_3_1_0"/>
<comment type="similarity">
    <text evidence="1">Belongs to the PspA/Vipp/IM30 family.</text>
</comment>
<proteinExistence type="inferred from homology"/>
<dbReference type="PANTHER" id="PTHR31088:SF6">
    <property type="entry name" value="PHAGE SHOCK PROTEIN A"/>
    <property type="match status" value="1"/>
</dbReference>
<protein>
    <submittedName>
        <fullName evidence="4">PspA/IM30 family protein</fullName>
    </submittedName>
</protein>
<feature type="coiled-coil region" evidence="2">
    <location>
        <begin position="115"/>
        <end position="188"/>
    </location>
</feature>
<evidence type="ECO:0000256" key="1">
    <source>
        <dbReference type="ARBA" id="ARBA00043985"/>
    </source>
</evidence>
<dbReference type="OrthoDB" id="9779630at2"/>
<evidence type="ECO:0000313" key="5">
    <source>
        <dbReference type="Proteomes" id="UP000019151"/>
    </source>
</evidence>
<dbReference type="EMBL" id="CP007128">
    <property type="protein sequence ID" value="AHG90291.1"/>
    <property type="molecule type" value="Genomic_DNA"/>
</dbReference>
<dbReference type="AlphaFoldDB" id="W0RHQ0"/>
<name>W0RHQ0_9BACT</name>
<evidence type="ECO:0000256" key="3">
    <source>
        <dbReference type="SAM" id="MobiDB-lite"/>
    </source>
</evidence>
<feature type="region of interest" description="Disordered" evidence="3">
    <location>
        <begin position="229"/>
        <end position="288"/>
    </location>
</feature>
<evidence type="ECO:0000256" key="2">
    <source>
        <dbReference type="SAM" id="Coils"/>
    </source>
</evidence>
<dbReference type="Pfam" id="PF04012">
    <property type="entry name" value="PspA_IM30"/>
    <property type="match status" value="1"/>
</dbReference>
<dbReference type="RefSeq" id="WP_025411763.1">
    <property type="nucleotide sequence ID" value="NZ_CP007128.1"/>
</dbReference>